<dbReference type="Proteomes" id="UP000008227">
    <property type="component" value="Chromosome 13"/>
</dbReference>
<organism evidence="1 2">
    <name type="scientific">Sus scrofa</name>
    <name type="common">Pig</name>
    <dbReference type="NCBI Taxonomy" id="9823"/>
    <lineage>
        <taxon>Eukaryota</taxon>
        <taxon>Metazoa</taxon>
        <taxon>Chordata</taxon>
        <taxon>Craniata</taxon>
        <taxon>Vertebrata</taxon>
        <taxon>Euteleostomi</taxon>
        <taxon>Mammalia</taxon>
        <taxon>Eutheria</taxon>
        <taxon>Laurasiatheria</taxon>
        <taxon>Artiodactyla</taxon>
        <taxon>Suina</taxon>
        <taxon>Suidae</taxon>
        <taxon>Sus</taxon>
    </lineage>
</organism>
<evidence type="ECO:0000313" key="2">
    <source>
        <dbReference type="Proteomes" id="UP000008227"/>
    </source>
</evidence>
<accession>A0A8W4FC07</accession>
<dbReference type="Ensembl" id="ENSSSCT00000104800.1">
    <property type="protein sequence ID" value="ENSSSCP00000076798.1"/>
    <property type="gene ID" value="ENSSSCG00000055145.1"/>
</dbReference>
<protein>
    <submittedName>
        <fullName evidence="1">Uncharacterized protein</fullName>
    </submittedName>
</protein>
<sequence length="136" mass="16714">MWHKLHCSSNSTSGPGNSICHRYDCKKKNKRLHLEFDLRNFFKNIFFKSFKQTFFQKTDRWPNHTKQCSTSLIIRETQIKITTRYYLTPVRRAIMKKCTNEKFWKGFGEKRILLHFWWECKLVQLLWRTAWSFLKN</sequence>
<reference evidence="1" key="1">
    <citation type="journal article" date="2020" name="Gigascience">
        <title>An improved pig reference genome sequence to enable pig genetics and genomics research.</title>
        <authorList>
            <person name="Warr A."/>
            <person name="Affara N."/>
            <person name="Aken B."/>
            <person name="Beiki H."/>
            <person name="Bickhart D.M."/>
            <person name="Billis K."/>
            <person name="Chow W."/>
            <person name="Eory L."/>
            <person name="Finlayson H.A."/>
            <person name="Flicek P."/>
            <person name="Giron C.G."/>
            <person name="Griffin D.K."/>
            <person name="Hall R."/>
            <person name="Hannum G."/>
            <person name="Hourlier T."/>
            <person name="Howe K."/>
            <person name="Hume D.A."/>
            <person name="Izuogu O."/>
            <person name="Kim K."/>
            <person name="Koren S."/>
            <person name="Liu H."/>
            <person name="Manchanda N."/>
            <person name="Martin F.J."/>
            <person name="Nonneman D.J."/>
            <person name="O'Connor R.E."/>
            <person name="Phillippy A.M."/>
            <person name="Rohrer G.A."/>
            <person name="Rosen B.D."/>
            <person name="Rund L.A."/>
            <person name="Sargent C.A."/>
            <person name="Schook L.B."/>
            <person name="Schroeder S.G."/>
            <person name="Schwartz A.S."/>
            <person name="Skinner B.M."/>
            <person name="Talbot R."/>
            <person name="Tseng E."/>
            <person name="Tuggle C.K."/>
            <person name="Watson M."/>
            <person name="Smith T.P.L."/>
            <person name="Archibald A.L."/>
        </authorList>
    </citation>
    <scope>NUCLEOTIDE SEQUENCE [LARGE SCALE GENOMIC DNA]</scope>
    <source>
        <strain evidence="1">Duroc</strain>
    </source>
</reference>
<reference evidence="1" key="3">
    <citation type="submission" date="2025-09" db="UniProtKB">
        <authorList>
            <consortium name="Ensembl"/>
        </authorList>
    </citation>
    <scope>IDENTIFICATION</scope>
</reference>
<name>A0A8W4FC07_PIG</name>
<evidence type="ECO:0000313" key="1">
    <source>
        <dbReference type="Ensembl" id="ENSSSCP00000076798.1"/>
    </source>
</evidence>
<reference evidence="1" key="2">
    <citation type="submission" date="2025-08" db="UniProtKB">
        <authorList>
            <consortium name="Ensembl"/>
        </authorList>
    </citation>
    <scope>IDENTIFICATION</scope>
</reference>
<proteinExistence type="predicted"/>
<keyword evidence="2" id="KW-1185">Reference proteome</keyword>
<dbReference type="AlphaFoldDB" id="A0A8W4FC07"/>
<dbReference type="GeneTree" id="ENSGT01150000286925"/>